<dbReference type="OrthoDB" id="3251624at2759"/>
<name>A0A4S4LWA5_9AGAM</name>
<dbReference type="Gene3D" id="1.25.40.10">
    <property type="entry name" value="Tetratricopeptide repeat domain"/>
    <property type="match status" value="1"/>
</dbReference>
<dbReference type="InterPro" id="IPR011990">
    <property type="entry name" value="TPR-like_helical_dom_sf"/>
</dbReference>
<protein>
    <submittedName>
        <fullName evidence="1">Uncharacterized protein</fullName>
    </submittedName>
</protein>
<accession>A0A4S4LWA5</accession>
<evidence type="ECO:0000313" key="1">
    <source>
        <dbReference type="EMBL" id="THH16864.1"/>
    </source>
</evidence>
<proteinExistence type="predicted"/>
<organism evidence="1 2">
    <name type="scientific">Bondarzewia mesenterica</name>
    <dbReference type="NCBI Taxonomy" id="1095465"/>
    <lineage>
        <taxon>Eukaryota</taxon>
        <taxon>Fungi</taxon>
        <taxon>Dikarya</taxon>
        <taxon>Basidiomycota</taxon>
        <taxon>Agaricomycotina</taxon>
        <taxon>Agaricomycetes</taxon>
        <taxon>Russulales</taxon>
        <taxon>Bondarzewiaceae</taxon>
        <taxon>Bondarzewia</taxon>
    </lineage>
</organism>
<sequence length="222" mass="25468">MQGISSKPVGGVKAWTGTLEEIMHNFLEISLAPSVPASLWSIPKKYCIIICLWSSAFHCLLKNLYRLSLSSKIGMEHLQDFIYHAYTFYSSLLREDALSAFKSIIDRKLWVIWHAIIWPSMSRVSELSLSMTDVNISAAISFISVSAHLFNLEPEKEQWQSVIRNYYALGMNNMLGNGKLHYHLSLLSHDMEGKELHGNYHFVKRSEAFVFISYCILLIYLL</sequence>
<keyword evidence="2" id="KW-1185">Reference proteome</keyword>
<reference evidence="1 2" key="1">
    <citation type="submission" date="2019-02" db="EMBL/GenBank/DDBJ databases">
        <title>Genome sequencing of the rare red list fungi Bondarzewia mesenterica.</title>
        <authorList>
            <person name="Buettner E."/>
            <person name="Kellner H."/>
        </authorList>
    </citation>
    <scope>NUCLEOTIDE SEQUENCE [LARGE SCALE GENOMIC DNA]</scope>
    <source>
        <strain evidence="1 2">DSM 108281</strain>
    </source>
</reference>
<evidence type="ECO:0000313" key="2">
    <source>
        <dbReference type="Proteomes" id="UP000310158"/>
    </source>
</evidence>
<dbReference type="EMBL" id="SGPL01000139">
    <property type="protein sequence ID" value="THH16864.1"/>
    <property type="molecule type" value="Genomic_DNA"/>
</dbReference>
<dbReference type="AlphaFoldDB" id="A0A4S4LWA5"/>
<comment type="caution">
    <text evidence="1">The sequence shown here is derived from an EMBL/GenBank/DDBJ whole genome shotgun (WGS) entry which is preliminary data.</text>
</comment>
<dbReference type="Proteomes" id="UP000310158">
    <property type="component" value="Unassembled WGS sequence"/>
</dbReference>
<gene>
    <name evidence="1" type="ORF">EW146_g3835</name>
</gene>